<keyword evidence="1" id="KW-1185">Reference proteome</keyword>
<dbReference type="AlphaFoldDB" id="A0A914D355"/>
<dbReference type="Proteomes" id="UP000887540">
    <property type="component" value="Unplaced"/>
</dbReference>
<evidence type="ECO:0000313" key="1">
    <source>
        <dbReference type="Proteomes" id="UP000887540"/>
    </source>
</evidence>
<protein>
    <submittedName>
        <fullName evidence="2">Uncharacterized protein</fullName>
    </submittedName>
</protein>
<organism evidence="1 2">
    <name type="scientific">Acrobeloides nanus</name>
    <dbReference type="NCBI Taxonomy" id="290746"/>
    <lineage>
        <taxon>Eukaryota</taxon>
        <taxon>Metazoa</taxon>
        <taxon>Ecdysozoa</taxon>
        <taxon>Nematoda</taxon>
        <taxon>Chromadorea</taxon>
        <taxon>Rhabditida</taxon>
        <taxon>Tylenchina</taxon>
        <taxon>Cephalobomorpha</taxon>
        <taxon>Cephaloboidea</taxon>
        <taxon>Cephalobidae</taxon>
        <taxon>Acrobeloides</taxon>
    </lineage>
</organism>
<name>A0A914D355_9BILA</name>
<accession>A0A914D355</accession>
<reference evidence="2" key="1">
    <citation type="submission" date="2022-11" db="UniProtKB">
        <authorList>
            <consortium name="WormBaseParasite"/>
        </authorList>
    </citation>
    <scope>IDENTIFICATION</scope>
</reference>
<evidence type="ECO:0000313" key="2">
    <source>
        <dbReference type="WBParaSite" id="ACRNAN_scaffold18130.g12591.t1"/>
    </source>
</evidence>
<dbReference type="WBParaSite" id="ACRNAN_scaffold18130.g12591.t1">
    <property type="protein sequence ID" value="ACRNAN_scaffold18130.g12591.t1"/>
    <property type="gene ID" value="ACRNAN_scaffold18130.g12591"/>
</dbReference>
<proteinExistence type="predicted"/>
<sequence>MRKCSKSLILGDFILKDPPQQASRSPSLSSLDRIGLPECVTSLTFINCCSKKGNSKSEPCLWLGMSTGACVAFNLILPADRIVNSVVVAPSDMIDGPK</sequence>